<evidence type="ECO:0000259" key="5">
    <source>
        <dbReference type="PROSITE" id="PS51935"/>
    </source>
</evidence>
<evidence type="ECO:0000256" key="2">
    <source>
        <dbReference type="ARBA" id="ARBA00022670"/>
    </source>
</evidence>
<dbReference type="InterPro" id="IPR051202">
    <property type="entry name" value="Peptidase_C40"/>
</dbReference>
<evidence type="ECO:0000313" key="7">
    <source>
        <dbReference type="Proteomes" id="UP000249066"/>
    </source>
</evidence>
<proteinExistence type="inferred from homology"/>
<gene>
    <name evidence="6" type="ORF">DI623_14600</name>
</gene>
<dbReference type="GO" id="GO:0008234">
    <property type="term" value="F:cysteine-type peptidase activity"/>
    <property type="evidence" value="ECO:0007669"/>
    <property type="project" value="UniProtKB-KW"/>
</dbReference>
<dbReference type="PANTHER" id="PTHR47053:SF1">
    <property type="entry name" value="MUREIN DD-ENDOPEPTIDASE MEPH-RELATED"/>
    <property type="match status" value="1"/>
</dbReference>
<dbReference type="SUPFAM" id="SSF54001">
    <property type="entry name" value="Cysteine proteinases"/>
    <property type="match status" value="1"/>
</dbReference>
<dbReference type="PROSITE" id="PS51935">
    <property type="entry name" value="NLPC_P60"/>
    <property type="match status" value="1"/>
</dbReference>
<sequence length="293" mass="30869">MTTDRFTTHFALSGRSTKLDPRVNAARGDIADIALAGTLFAPHYARPVLRRCAAPSTPMRAAGAVDAPLVSQLLHGEAFAVLDISGGWAWGYSAHDHYVGYVAADALGRDERFTHRVNAPAALVYATPDLKSPAINRFTLGALVEARGEGDWLMVAGGHMFAAQLDALGAVRSDPAALAEALVGEPYLWGGRGDGGFDCSGLVQLVFGLSGHALPRDSDQQCAAAGAPIPDGEALRRGDLVFFPGHVGIMVDGERILHATAFAMSVIVEPLADLISRTAAEHEVSVLARRRIA</sequence>
<comment type="caution">
    <text evidence="6">The sequence shown here is derived from an EMBL/GenBank/DDBJ whole genome shotgun (WGS) entry which is preliminary data.</text>
</comment>
<keyword evidence="3 6" id="KW-0378">Hydrolase</keyword>
<dbReference type="Pfam" id="PF18348">
    <property type="entry name" value="SH3_16"/>
    <property type="match status" value="1"/>
</dbReference>
<dbReference type="Pfam" id="PF00877">
    <property type="entry name" value="NLPC_P60"/>
    <property type="match status" value="1"/>
</dbReference>
<reference evidence="6 7" key="1">
    <citation type="submission" date="2017-08" db="EMBL/GenBank/DDBJ databases">
        <title>Infants hospitalized years apart are colonized by the same room-sourced microbial strains.</title>
        <authorList>
            <person name="Brooks B."/>
            <person name="Olm M.R."/>
            <person name="Firek B.A."/>
            <person name="Baker R."/>
            <person name="Thomas B.C."/>
            <person name="Morowitz M.J."/>
            <person name="Banfield J.F."/>
        </authorList>
    </citation>
    <scope>NUCLEOTIDE SEQUENCE [LARGE SCALE GENOMIC DNA]</scope>
    <source>
        <strain evidence="6">S2_018_000_R2_101</strain>
    </source>
</reference>
<evidence type="ECO:0000256" key="4">
    <source>
        <dbReference type="ARBA" id="ARBA00022807"/>
    </source>
</evidence>
<evidence type="ECO:0000256" key="3">
    <source>
        <dbReference type="ARBA" id="ARBA00022801"/>
    </source>
</evidence>
<dbReference type="PANTHER" id="PTHR47053">
    <property type="entry name" value="MUREIN DD-ENDOPEPTIDASE MEPH-RELATED"/>
    <property type="match status" value="1"/>
</dbReference>
<dbReference type="InterPro" id="IPR038765">
    <property type="entry name" value="Papain-like_cys_pep_sf"/>
</dbReference>
<evidence type="ECO:0000313" key="6">
    <source>
        <dbReference type="EMBL" id="PZO87509.1"/>
    </source>
</evidence>
<dbReference type="Gene3D" id="3.90.1720.10">
    <property type="entry name" value="endopeptidase domain like (from Nostoc punctiforme)"/>
    <property type="match status" value="1"/>
</dbReference>
<dbReference type="InterPro" id="IPR000064">
    <property type="entry name" value="NLP_P60_dom"/>
</dbReference>
<keyword evidence="4" id="KW-0788">Thiol protease</keyword>
<organism evidence="6 7">
    <name type="scientific">Sphingomonas sanxanigenens</name>
    <dbReference type="NCBI Taxonomy" id="397260"/>
    <lineage>
        <taxon>Bacteria</taxon>
        <taxon>Pseudomonadati</taxon>
        <taxon>Pseudomonadota</taxon>
        <taxon>Alphaproteobacteria</taxon>
        <taxon>Sphingomonadales</taxon>
        <taxon>Sphingomonadaceae</taxon>
        <taxon>Sphingomonas</taxon>
    </lineage>
</organism>
<comment type="similarity">
    <text evidence="1">Belongs to the peptidase C40 family.</text>
</comment>
<dbReference type="Proteomes" id="UP000249066">
    <property type="component" value="Unassembled WGS sequence"/>
</dbReference>
<keyword evidence="2" id="KW-0645">Protease</keyword>
<protein>
    <submittedName>
        <fullName evidence="6">Glycoside hydrolase</fullName>
    </submittedName>
</protein>
<feature type="domain" description="NlpC/P60" evidence="5">
    <location>
        <begin position="169"/>
        <end position="292"/>
    </location>
</feature>
<dbReference type="InterPro" id="IPR041382">
    <property type="entry name" value="SH3_16"/>
</dbReference>
<accession>A0A2W5A4X8</accession>
<name>A0A2W5A4X8_9SPHN</name>
<dbReference type="GO" id="GO:0006508">
    <property type="term" value="P:proteolysis"/>
    <property type="evidence" value="ECO:0007669"/>
    <property type="project" value="UniProtKB-KW"/>
</dbReference>
<evidence type="ECO:0000256" key="1">
    <source>
        <dbReference type="ARBA" id="ARBA00007074"/>
    </source>
</evidence>
<dbReference type="EMBL" id="QFNN01000128">
    <property type="protein sequence ID" value="PZO87509.1"/>
    <property type="molecule type" value="Genomic_DNA"/>
</dbReference>
<dbReference type="AlphaFoldDB" id="A0A2W5A4X8"/>